<keyword evidence="4" id="KW-1185">Reference proteome</keyword>
<sequence>MTRAQNENLRICCDGAGGTGYPVSFGPRHNWEEGGLQPARANGIQAHVTGQFFSLVFSFLPFFQ</sequence>
<dbReference type="EMBL" id="CAVNYO010000040">
    <property type="protein sequence ID" value="CAK5263582.1"/>
    <property type="molecule type" value="Genomic_DNA"/>
</dbReference>
<evidence type="ECO:0000313" key="1">
    <source>
        <dbReference type="EMBL" id="CAK5263582.1"/>
    </source>
</evidence>
<gene>
    <name evidence="3" type="ORF">MYCIT1_LOCUS27901</name>
    <name evidence="1" type="ORF">MYCIT1_LOCUS3063</name>
    <name evidence="2" type="ORF">MYCIT1_LOCUS3230</name>
</gene>
<accession>A0AAD2HMA6</accession>
<evidence type="ECO:0000313" key="4">
    <source>
        <dbReference type="Proteomes" id="UP001295794"/>
    </source>
</evidence>
<protein>
    <submittedName>
        <fullName evidence="3">Uncharacterized protein</fullName>
    </submittedName>
</protein>
<dbReference type="Proteomes" id="UP001295794">
    <property type="component" value="Unassembled WGS sequence"/>
</dbReference>
<evidence type="ECO:0000313" key="2">
    <source>
        <dbReference type="EMBL" id="CAK5263675.1"/>
    </source>
</evidence>
<dbReference type="EMBL" id="CAVNYO010000423">
    <property type="protein sequence ID" value="CAK5278512.1"/>
    <property type="molecule type" value="Genomic_DNA"/>
</dbReference>
<name>A0AAD2HMA6_9AGAR</name>
<dbReference type="AlphaFoldDB" id="A0AAD2HMA6"/>
<evidence type="ECO:0000313" key="3">
    <source>
        <dbReference type="EMBL" id="CAK5278512.1"/>
    </source>
</evidence>
<dbReference type="EMBL" id="CAVNYO010000043">
    <property type="protein sequence ID" value="CAK5263675.1"/>
    <property type="molecule type" value="Genomic_DNA"/>
</dbReference>
<reference evidence="3" key="1">
    <citation type="submission" date="2023-11" db="EMBL/GenBank/DDBJ databases">
        <authorList>
            <person name="De Vega J J."/>
            <person name="De Vega J J."/>
        </authorList>
    </citation>
    <scope>NUCLEOTIDE SEQUENCE</scope>
</reference>
<proteinExistence type="predicted"/>
<comment type="caution">
    <text evidence="3">The sequence shown here is derived from an EMBL/GenBank/DDBJ whole genome shotgun (WGS) entry which is preliminary data.</text>
</comment>
<organism evidence="3 4">
    <name type="scientific">Mycena citricolor</name>
    <dbReference type="NCBI Taxonomy" id="2018698"/>
    <lineage>
        <taxon>Eukaryota</taxon>
        <taxon>Fungi</taxon>
        <taxon>Dikarya</taxon>
        <taxon>Basidiomycota</taxon>
        <taxon>Agaricomycotina</taxon>
        <taxon>Agaricomycetes</taxon>
        <taxon>Agaricomycetidae</taxon>
        <taxon>Agaricales</taxon>
        <taxon>Marasmiineae</taxon>
        <taxon>Mycenaceae</taxon>
        <taxon>Mycena</taxon>
    </lineage>
</organism>